<organism evidence="2 3">
    <name type="scientific">Candidatus Curtissbacteria bacterium RIFCSPLOWO2_01_FULL_42_26</name>
    <dbReference type="NCBI Taxonomy" id="1797729"/>
    <lineage>
        <taxon>Bacteria</taxon>
        <taxon>Candidatus Curtissiibacteriota</taxon>
    </lineage>
</organism>
<feature type="compositionally biased region" description="Basic and acidic residues" evidence="1">
    <location>
        <begin position="39"/>
        <end position="54"/>
    </location>
</feature>
<comment type="caution">
    <text evidence="2">The sequence shown here is derived from an EMBL/GenBank/DDBJ whole genome shotgun (WGS) entry which is preliminary data.</text>
</comment>
<gene>
    <name evidence="2" type="ORF">A3A60_03605</name>
</gene>
<accession>A0A1F5I3G9</accession>
<name>A0A1F5I3G9_9BACT</name>
<evidence type="ECO:0000313" key="3">
    <source>
        <dbReference type="Proteomes" id="UP000179227"/>
    </source>
</evidence>
<feature type="region of interest" description="Disordered" evidence="1">
    <location>
        <begin position="39"/>
        <end position="65"/>
    </location>
</feature>
<reference evidence="2 3" key="1">
    <citation type="journal article" date="2016" name="Nat. Commun.">
        <title>Thousands of microbial genomes shed light on interconnected biogeochemical processes in an aquifer system.</title>
        <authorList>
            <person name="Anantharaman K."/>
            <person name="Brown C.T."/>
            <person name="Hug L.A."/>
            <person name="Sharon I."/>
            <person name="Castelle C.J."/>
            <person name="Probst A.J."/>
            <person name="Thomas B.C."/>
            <person name="Singh A."/>
            <person name="Wilkins M.J."/>
            <person name="Karaoz U."/>
            <person name="Brodie E.L."/>
            <person name="Williams K.H."/>
            <person name="Hubbard S.S."/>
            <person name="Banfield J.F."/>
        </authorList>
    </citation>
    <scope>NUCLEOTIDE SEQUENCE [LARGE SCALE GENOMIC DNA]</scope>
</reference>
<dbReference type="Proteomes" id="UP000179227">
    <property type="component" value="Unassembled WGS sequence"/>
</dbReference>
<evidence type="ECO:0000313" key="2">
    <source>
        <dbReference type="EMBL" id="OGE10912.1"/>
    </source>
</evidence>
<evidence type="ECO:0000256" key="1">
    <source>
        <dbReference type="SAM" id="MobiDB-lite"/>
    </source>
</evidence>
<proteinExistence type="predicted"/>
<dbReference type="STRING" id="1797729.A3A60_03605"/>
<sequence length="84" mass="9423">MFFVKKEGKKLMAKGKNVSRRGIKPAILTREQINEMRKRVQEAGRSSGRGDREVPGLTPETRNSSYGGLVGDLSFPVGVREREF</sequence>
<protein>
    <submittedName>
        <fullName evidence="2">Uncharacterized protein</fullName>
    </submittedName>
</protein>
<dbReference type="AlphaFoldDB" id="A0A1F5I3G9"/>
<dbReference type="EMBL" id="MFBS01000005">
    <property type="protein sequence ID" value="OGE10912.1"/>
    <property type="molecule type" value="Genomic_DNA"/>
</dbReference>